<keyword evidence="2" id="KW-0694">RNA-binding</keyword>
<evidence type="ECO:0000256" key="2">
    <source>
        <dbReference type="ARBA" id="ARBA00022884"/>
    </source>
</evidence>
<dbReference type="HAMAP" id="MF_00088">
    <property type="entry name" value="KhpA"/>
    <property type="match status" value="1"/>
</dbReference>
<dbReference type="InterPro" id="IPR020627">
    <property type="entry name" value="KhpA"/>
</dbReference>
<dbReference type="InterPro" id="IPR009019">
    <property type="entry name" value="KH_sf_prok-type"/>
</dbReference>
<dbReference type="Gene3D" id="3.30.300.20">
    <property type="match status" value="1"/>
</dbReference>
<organism evidence="3">
    <name type="scientific">hydrothermal vent metagenome</name>
    <dbReference type="NCBI Taxonomy" id="652676"/>
    <lineage>
        <taxon>unclassified sequences</taxon>
        <taxon>metagenomes</taxon>
        <taxon>ecological metagenomes</taxon>
    </lineage>
</organism>
<dbReference type="Pfam" id="PF13083">
    <property type="entry name" value="KH_KhpA-B"/>
    <property type="match status" value="1"/>
</dbReference>
<dbReference type="InterPro" id="IPR015946">
    <property type="entry name" value="KH_dom-like_a/b"/>
</dbReference>
<dbReference type="SUPFAM" id="SSF54814">
    <property type="entry name" value="Prokaryotic type KH domain (KH-domain type II)"/>
    <property type="match status" value="1"/>
</dbReference>
<dbReference type="EMBL" id="UOEY01000120">
    <property type="protein sequence ID" value="VAW41293.1"/>
    <property type="molecule type" value="Genomic_DNA"/>
</dbReference>
<keyword evidence="1" id="KW-0963">Cytoplasm</keyword>
<dbReference type="PANTHER" id="PTHR34654">
    <property type="entry name" value="UPF0109 PROTEIN SCO5592"/>
    <property type="match status" value="1"/>
</dbReference>
<reference evidence="3" key="1">
    <citation type="submission" date="2018-06" db="EMBL/GenBank/DDBJ databases">
        <authorList>
            <person name="Zhirakovskaya E."/>
        </authorList>
    </citation>
    <scope>NUCLEOTIDE SEQUENCE</scope>
</reference>
<dbReference type="PROSITE" id="PS50084">
    <property type="entry name" value="KH_TYPE_1"/>
    <property type="match status" value="1"/>
</dbReference>
<dbReference type="GO" id="GO:0003723">
    <property type="term" value="F:RNA binding"/>
    <property type="evidence" value="ECO:0007669"/>
    <property type="project" value="UniProtKB-KW"/>
</dbReference>
<evidence type="ECO:0000256" key="1">
    <source>
        <dbReference type="ARBA" id="ARBA00022490"/>
    </source>
</evidence>
<sequence>MKELIGYIAGRLVDHPDAVEVTEREEDDTIIIELRVAKEDLGKVIGKRGRTAKAMRSVLSAAAGKLDKRTRLEILE</sequence>
<dbReference type="PANTHER" id="PTHR34654:SF1">
    <property type="entry name" value="RNA-BINDING PROTEIN KHPA"/>
    <property type="match status" value="1"/>
</dbReference>
<evidence type="ECO:0000313" key="3">
    <source>
        <dbReference type="EMBL" id="VAW41293.1"/>
    </source>
</evidence>
<accession>A0A3B0VM17</accession>
<dbReference type="AlphaFoldDB" id="A0A3B0VM17"/>
<gene>
    <name evidence="3" type="ORF">MNBD_DELTA04-864</name>
</gene>
<proteinExistence type="inferred from homology"/>
<protein>
    <submittedName>
        <fullName evidence="3">KH domain RNA binding protein YlqC</fullName>
    </submittedName>
</protein>
<dbReference type="CDD" id="cd22533">
    <property type="entry name" value="KH-II_YlqC-like"/>
    <property type="match status" value="1"/>
</dbReference>
<name>A0A3B0VM17_9ZZZZ</name>